<accession>A0A3G1RPF7</accession>
<evidence type="ECO:0000313" key="1">
    <source>
        <dbReference type="EMBL" id="AXF38727.1"/>
    </source>
</evidence>
<sequence>MATFSNIVTGLPVLGGLADTISNAVLGQQSIQLQREQLALSRDQLALQRAQPLLNAESIYLGNLAKLKLLSDFGADGMTRFAAATGGTVYTGGVVSQITPQTGTNFQIGATRHNYYVSAPNITKNINPQSGRYSLTSFFEGGQDDDVQSISSGSISISSRPTSTSTLVWDGYGNWPGNRGSLSSVGSSLAWDNLLPIGSRPGSSSV</sequence>
<name>A0A3G1RPF7_9CALI</name>
<reference evidence="1" key="1">
    <citation type="journal article" date="2018" name="Mol. Ecol.">
        <title>Virus-virus interactions and host ecology are associated with RNA virome structure in wild birds.</title>
        <authorList>
            <person name="Wille M."/>
            <person name="Eden J.S."/>
            <person name="Shi M."/>
            <person name="Klaassen M."/>
            <person name="Hurt A.C."/>
            <person name="Holmes E.C."/>
        </authorList>
    </citation>
    <scope>NUCLEOTIDE SEQUENCE</scope>
    <source>
        <strain evidence="1">MW19</strain>
    </source>
</reference>
<dbReference type="EMBL" id="MH453861">
    <property type="protein sequence ID" value="AXF38727.1"/>
    <property type="molecule type" value="Genomic_RNA"/>
</dbReference>
<proteinExistence type="predicted"/>
<protein>
    <submittedName>
        <fullName evidence="1">VP2</fullName>
    </submittedName>
</protein>
<organism evidence="1">
    <name type="scientific">Ruddy turnstone calicivirus A</name>
    <dbReference type="NCBI Taxonomy" id="2212768"/>
    <lineage>
        <taxon>Viruses</taxon>
        <taxon>Riboviria</taxon>
        <taxon>Orthornavirae</taxon>
        <taxon>Pisuviricota</taxon>
        <taxon>Pisoniviricetes</taxon>
        <taxon>Picornavirales</taxon>
        <taxon>Caliciviridae</taxon>
    </lineage>
</organism>
<gene>
    <name evidence="1" type="primary">VP2</name>
</gene>